<feature type="signal peptide" evidence="3">
    <location>
        <begin position="1"/>
        <end position="19"/>
    </location>
</feature>
<dbReference type="SUPFAM" id="SSF51126">
    <property type="entry name" value="Pectin lyase-like"/>
    <property type="match status" value="1"/>
</dbReference>
<dbReference type="EnsemblMetazoa" id="Aqu2.1.44329_001">
    <property type="protein sequence ID" value="Aqu2.1.44329_001"/>
    <property type="gene ID" value="Aqu2.1.44329"/>
</dbReference>
<dbReference type="AlphaFoldDB" id="A0A1X7VY15"/>
<feature type="compositionally biased region" description="Basic and acidic residues" evidence="1">
    <location>
        <begin position="1264"/>
        <end position="1278"/>
    </location>
</feature>
<feature type="compositionally biased region" description="Polar residues" evidence="1">
    <location>
        <begin position="1247"/>
        <end position="1263"/>
    </location>
</feature>
<reference evidence="4" key="2">
    <citation type="submission" date="2017-05" db="UniProtKB">
        <authorList>
            <consortium name="EnsemblMetazoa"/>
        </authorList>
    </citation>
    <scope>IDENTIFICATION</scope>
</reference>
<evidence type="ECO:0008006" key="6">
    <source>
        <dbReference type="Google" id="ProtNLM"/>
    </source>
</evidence>
<keyword evidence="3" id="KW-0732">Signal</keyword>
<dbReference type="InterPro" id="IPR011050">
    <property type="entry name" value="Pectin_lyase_fold/virulence"/>
</dbReference>
<gene>
    <name evidence="4" type="primary">100635467</name>
</gene>
<keyword evidence="2" id="KW-1133">Transmembrane helix</keyword>
<evidence type="ECO:0000256" key="3">
    <source>
        <dbReference type="SAM" id="SignalP"/>
    </source>
</evidence>
<dbReference type="PANTHER" id="PTHR11319:SF35">
    <property type="entry name" value="OUTER MEMBRANE PROTEIN PMPC-RELATED"/>
    <property type="match status" value="1"/>
</dbReference>
<keyword evidence="2" id="KW-0812">Transmembrane</keyword>
<feature type="region of interest" description="Disordered" evidence="1">
    <location>
        <begin position="1247"/>
        <end position="1278"/>
    </location>
</feature>
<evidence type="ECO:0000313" key="5">
    <source>
        <dbReference type="Proteomes" id="UP000007879"/>
    </source>
</evidence>
<keyword evidence="2" id="KW-0472">Membrane</keyword>
<dbReference type="InParanoid" id="A0A1X7VY15"/>
<dbReference type="KEGG" id="aqu:100635467"/>
<evidence type="ECO:0000313" key="4">
    <source>
        <dbReference type="EnsemblMetazoa" id="Aqu2.1.44329_001"/>
    </source>
</evidence>
<protein>
    <recommendedName>
        <fullName evidence="6">Right handed beta helix domain-containing protein</fullName>
    </recommendedName>
</protein>
<feature type="transmembrane region" description="Helical" evidence="2">
    <location>
        <begin position="875"/>
        <end position="893"/>
    </location>
</feature>
<organism evidence="4">
    <name type="scientific">Amphimedon queenslandica</name>
    <name type="common">Sponge</name>
    <dbReference type="NCBI Taxonomy" id="400682"/>
    <lineage>
        <taxon>Eukaryota</taxon>
        <taxon>Metazoa</taxon>
        <taxon>Porifera</taxon>
        <taxon>Demospongiae</taxon>
        <taxon>Heteroscleromorpha</taxon>
        <taxon>Haplosclerida</taxon>
        <taxon>Niphatidae</taxon>
        <taxon>Amphimedon</taxon>
    </lineage>
</organism>
<feature type="transmembrane region" description="Helical" evidence="2">
    <location>
        <begin position="1168"/>
        <end position="1190"/>
    </location>
</feature>
<evidence type="ECO:0000256" key="1">
    <source>
        <dbReference type="SAM" id="MobiDB-lite"/>
    </source>
</evidence>
<feature type="transmembrane region" description="Helical" evidence="2">
    <location>
        <begin position="1015"/>
        <end position="1038"/>
    </location>
</feature>
<feature type="transmembrane region" description="Helical" evidence="2">
    <location>
        <begin position="1113"/>
        <end position="1132"/>
    </location>
</feature>
<evidence type="ECO:0000256" key="2">
    <source>
        <dbReference type="SAM" id="Phobius"/>
    </source>
</evidence>
<proteinExistence type="predicted"/>
<feature type="transmembrane region" description="Helical" evidence="2">
    <location>
        <begin position="935"/>
        <end position="956"/>
    </location>
</feature>
<dbReference type="PANTHER" id="PTHR11319">
    <property type="entry name" value="G PROTEIN-COUPLED RECEPTOR-RELATED"/>
    <property type="match status" value="1"/>
</dbReference>
<name>A0A1X7VY15_AMPQE</name>
<dbReference type="EnsemblMetazoa" id="XM_011405125.2">
    <property type="protein sequence ID" value="XP_011403427.2"/>
    <property type="gene ID" value="LOC100635467"/>
</dbReference>
<dbReference type="OrthoDB" id="10625752at2759"/>
<accession>A0A1X7VY15</accession>
<feature type="transmembrane region" description="Helical" evidence="2">
    <location>
        <begin position="968"/>
        <end position="986"/>
    </location>
</feature>
<feature type="chain" id="PRO_5010858690" description="Right handed beta helix domain-containing protein" evidence="3">
    <location>
        <begin position="20"/>
        <end position="1278"/>
    </location>
</feature>
<sequence length="1278" mass="142986">MEKCCLLFFLLLTVSTGLAFPREDNCDVQIYVSDSSTVKECQLTELSALDDMYYECSSLEDALSLTSQNITSDNCTKILLRGGTYIVRYIYSFNQSVVLLCQSQDVAKVIFNVSSVIISSLKRFQPLYVLQFNDAEYVNIRGIDFDGSPGIIGIRRVASIRIEDSSFSYFVEGAIDILNSFEIMIISCSFNNCGPVTDTLKNQFYSIHSGGLSITIDSLSERNGVEPIINITESTFYNNSALPTPELSRSTNDIFTKNIFTGRGGGLGITLNSPNKSVKAYITDCTFKKNRALVWAGGLYIVFGPMSNHTVIVEGSYFIENDSEYGAGGLFSSTVDSTTNIAFSSIYVKKSSFIANTAFQGGATVNPSPGRPGFSSAQTFTFARFENCNFTRNKAVHISAIALVTLDTFSSQRRSPVEIVNCTFSSNEAVDSPALSALYVPVTFDGMIVFDSNIGGAIEVVHAIAFVKGCLKIFNTTTVGTNGGAFQLNSFGQIMLHKGAEIVFDNNTGSLGAALISGTQRLLTAFTQLLYNPLCFLLYEDIRITPNQWKDVKMTFSGNKAIVGAAAYTELLYPCSWSQLKDPFFKSEEVLKWNFINYGVNTNTFHDTNKTNPQWYVQTSAVGIDSLENIVTTYPGEMFQLNLSVVDELNEPVAAPLRVLESSQRNDVLMQPAVSFYTNESELPIKQVILHTGANTNGMYDLTIYNVFNLEATTVSNFSIKLRDCPPGFILTSFESNAEFMKCTCNFDNQDIITCSNKGPMFQDSYWATTDSNNNDGLALYHCPTQYCRCFTTRDLPTECIYTFNLETPDSQCNCNRKGVLCGECRNGKGVSALLNKCTTCHDAFSLLIVTLVLIDICIIIVVLRFYLSINYPSLLFPCVFYIQFLPYGVEVFQNEFANIKPYLQYVGSAIGLYFPYDFCLYSNASPVATHAFKLIPIALALVITPIILAVIWKFLRLKAYGNWTSVWLLLVVLYPQAVHTSLVALNCPRISVNGTTESRWFIDGSILCFRNEHALLGIFSILILFICVAAIPVTLLLSIKKFENIRWLHRLQSGLHVWFKKEYKWWYCIELVRRFLLLLMVVPFPGNQYPVFITYCITMGLFLYLQPYAMPAANWLEFIFSIVTFLIYVLLIPRLPIYFKETTYVTEYGRCSEEIQRYSAVSVLGGVLYYSVLLVSSISLIMWGSMIILPKMKKKFLTKTKSKRISSDIRPHAVSEATEVESKATTYLRMTNHGIWKFHGRASERSNVSNSTKSCHGNTNTEKLSDVHVQEKSTELV</sequence>
<feature type="transmembrane region" description="Helical" evidence="2">
    <location>
        <begin position="1089"/>
        <end position="1106"/>
    </location>
</feature>
<keyword evidence="5" id="KW-1185">Reference proteome</keyword>
<feature type="transmembrane region" description="Helical" evidence="2">
    <location>
        <begin position="844"/>
        <end position="868"/>
    </location>
</feature>
<dbReference type="Proteomes" id="UP000007879">
    <property type="component" value="Unassembled WGS sequence"/>
</dbReference>
<reference evidence="5" key="1">
    <citation type="journal article" date="2010" name="Nature">
        <title>The Amphimedon queenslandica genome and the evolution of animal complexity.</title>
        <authorList>
            <person name="Srivastava M."/>
            <person name="Simakov O."/>
            <person name="Chapman J."/>
            <person name="Fahey B."/>
            <person name="Gauthier M.E."/>
            <person name="Mitros T."/>
            <person name="Richards G.S."/>
            <person name="Conaco C."/>
            <person name="Dacre M."/>
            <person name="Hellsten U."/>
            <person name="Larroux C."/>
            <person name="Putnam N.H."/>
            <person name="Stanke M."/>
            <person name="Adamska M."/>
            <person name="Darling A."/>
            <person name="Degnan S.M."/>
            <person name="Oakley T.H."/>
            <person name="Plachetzki D.C."/>
            <person name="Zhai Y."/>
            <person name="Adamski M."/>
            <person name="Calcino A."/>
            <person name="Cummins S.F."/>
            <person name="Goodstein D.M."/>
            <person name="Harris C."/>
            <person name="Jackson D.J."/>
            <person name="Leys S.P."/>
            <person name="Shu S."/>
            <person name="Woodcroft B.J."/>
            <person name="Vervoort M."/>
            <person name="Kosik K.S."/>
            <person name="Manning G."/>
            <person name="Degnan B.M."/>
            <person name="Rokhsar D.S."/>
        </authorList>
    </citation>
    <scope>NUCLEOTIDE SEQUENCE [LARGE SCALE GENOMIC DNA]</scope>
</reference>